<feature type="compositionally biased region" description="Low complexity" evidence="1">
    <location>
        <begin position="102"/>
        <end position="114"/>
    </location>
</feature>
<evidence type="ECO:0000313" key="4">
    <source>
        <dbReference type="EMBL" id="MBC5723248.1"/>
    </source>
</evidence>
<evidence type="ECO:0000313" key="5">
    <source>
        <dbReference type="Proteomes" id="UP000628736"/>
    </source>
</evidence>
<dbReference type="RefSeq" id="WP_186853119.1">
    <property type="nucleotide sequence ID" value="NZ_JACOPO010000007.1"/>
</dbReference>
<dbReference type="Pfam" id="PF05569">
    <property type="entry name" value="Peptidase_M56"/>
    <property type="match status" value="1"/>
</dbReference>
<feature type="transmembrane region" description="Helical" evidence="2">
    <location>
        <begin position="131"/>
        <end position="152"/>
    </location>
</feature>
<organism evidence="4 5">
    <name type="scientific">Flintibacter hominis</name>
    <dbReference type="NCBI Taxonomy" id="2763048"/>
    <lineage>
        <taxon>Bacteria</taxon>
        <taxon>Bacillati</taxon>
        <taxon>Bacillota</taxon>
        <taxon>Clostridia</taxon>
        <taxon>Eubacteriales</taxon>
        <taxon>Flintibacter</taxon>
    </lineage>
</organism>
<keyword evidence="2" id="KW-1133">Transmembrane helix</keyword>
<dbReference type="Proteomes" id="UP000628736">
    <property type="component" value="Unassembled WGS sequence"/>
</dbReference>
<feature type="domain" description="Peptidase M56" evidence="3">
    <location>
        <begin position="7"/>
        <end position="294"/>
    </location>
</feature>
<reference evidence="4" key="1">
    <citation type="submission" date="2020-08" db="EMBL/GenBank/DDBJ databases">
        <title>Genome public.</title>
        <authorList>
            <person name="Liu C."/>
            <person name="Sun Q."/>
        </authorList>
    </citation>
    <scope>NUCLEOTIDE SEQUENCE</scope>
    <source>
        <strain evidence="4">NSJ-23</strain>
    </source>
</reference>
<sequence length="302" mass="33198">MDDFLLTLGALTLGGSAAILLLSLASRSTRSLYGARWRCWAWLLLCLRLAVPFPLLPQGQREAAPIQLPTFSDSIIYQSRPGGGEQSPPEGQSGEAPGKAGSQGSTVSSSYSGGQPDPSWDEPFSLSLSQLAGALWLVGVTVVVLWAGLAHLRFLRYLRRWSSPVVDSDTVRIFNQLGDSLGLGRRPRLLACQGLKVPMLAGLLRPVLLLPQDKLSGDALHYSLLHELTHFRRRDIWLKALALWVNALHWFNPLAWYMVRLVERDTELACDEAALNTLSPEEHAAYGQTILSAVSRLRKEAP</sequence>
<dbReference type="AlphaFoldDB" id="A0A8J6M7H6"/>
<dbReference type="EMBL" id="JACOPO010000007">
    <property type="protein sequence ID" value="MBC5723248.1"/>
    <property type="molecule type" value="Genomic_DNA"/>
</dbReference>
<feature type="transmembrane region" description="Helical" evidence="2">
    <location>
        <begin position="6"/>
        <end position="25"/>
    </location>
</feature>
<keyword evidence="2" id="KW-0812">Transmembrane</keyword>
<dbReference type="CDD" id="cd07341">
    <property type="entry name" value="M56_BlaR1_MecR1_like"/>
    <property type="match status" value="1"/>
</dbReference>
<evidence type="ECO:0000259" key="3">
    <source>
        <dbReference type="Pfam" id="PF05569"/>
    </source>
</evidence>
<accession>A0A8J6M7H6</accession>
<name>A0A8J6M7H6_9FIRM</name>
<protein>
    <submittedName>
        <fullName evidence="4">M56 family metallopeptidase</fullName>
    </submittedName>
</protein>
<dbReference type="PANTHER" id="PTHR34978:SF3">
    <property type="entry name" value="SLR0241 PROTEIN"/>
    <property type="match status" value="1"/>
</dbReference>
<feature type="transmembrane region" description="Helical" evidence="2">
    <location>
        <begin position="37"/>
        <end position="55"/>
    </location>
</feature>
<dbReference type="InterPro" id="IPR052173">
    <property type="entry name" value="Beta-lactam_resp_regulator"/>
</dbReference>
<evidence type="ECO:0000256" key="2">
    <source>
        <dbReference type="SAM" id="Phobius"/>
    </source>
</evidence>
<dbReference type="InterPro" id="IPR008756">
    <property type="entry name" value="Peptidase_M56"/>
</dbReference>
<comment type="caution">
    <text evidence="4">The sequence shown here is derived from an EMBL/GenBank/DDBJ whole genome shotgun (WGS) entry which is preliminary data.</text>
</comment>
<feature type="region of interest" description="Disordered" evidence="1">
    <location>
        <begin position="79"/>
        <end position="118"/>
    </location>
</feature>
<keyword evidence="5" id="KW-1185">Reference proteome</keyword>
<evidence type="ECO:0000256" key="1">
    <source>
        <dbReference type="SAM" id="MobiDB-lite"/>
    </source>
</evidence>
<proteinExistence type="predicted"/>
<dbReference type="PANTHER" id="PTHR34978">
    <property type="entry name" value="POSSIBLE SENSOR-TRANSDUCER PROTEIN BLAR"/>
    <property type="match status" value="1"/>
</dbReference>
<feature type="compositionally biased region" description="Low complexity" evidence="1">
    <location>
        <begin position="86"/>
        <end position="95"/>
    </location>
</feature>
<gene>
    <name evidence="4" type="ORF">H8S11_10555</name>
</gene>
<keyword evidence="2" id="KW-0472">Membrane</keyword>